<sequence length="223" mass="24348">MLSIYESLEILLSYVSSMGNYLSWLCYFFQPFTPVPVSCSAHANIGELSRLLGLLPPPAIRSDHLDHKANLSTDSSLPTWLGGGNSMSRRLHSTTGPSTFGRPISQMAVGNTSSGTGGGGGETDIIVPDKWSQIASKVSIPPTDQFNRPVSLERAIEPTASSRGITRSASSVNRRTQMQSPYKFNYSFVCLLPQLWKGYPGGHDALDFDFPPVIWTKFACQSR</sequence>
<accession>A0A448XFW8</accession>
<evidence type="ECO:0000313" key="2">
    <source>
        <dbReference type="Proteomes" id="UP000784294"/>
    </source>
</evidence>
<name>A0A448XFW8_9PLAT</name>
<keyword evidence="2" id="KW-1185">Reference proteome</keyword>
<reference evidence="1" key="1">
    <citation type="submission" date="2018-11" db="EMBL/GenBank/DDBJ databases">
        <authorList>
            <consortium name="Pathogen Informatics"/>
        </authorList>
    </citation>
    <scope>NUCLEOTIDE SEQUENCE</scope>
</reference>
<organism evidence="1 2">
    <name type="scientific">Protopolystoma xenopodis</name>
    <dbReference type="NCBI Taxonomy" id="117903"/>
    <lineage>
        <taxon>Eukaryota</taxon>
        <taxon>Metazoa</taxon>
        <taxon>Spiralia</taxon>
        <taxon>Lophotrochozoa</taxon>
        <taxon>Platyhelminthes</taxon>
        <taxon>Monogenea</taxon>
        <taxon>Polyopisthocotylea</taxon>
        <taxon>Polystomatidea</taxon>
        <taxon>Polystomatidae</taxon>
        <taxon>Protopolystoma</taxon>
    </lineage>
</organism>
<comment type="caution">
    <text evidence="1">The sequence shown here is derived from an EMBL/GenBank/DDBJ whole genome shotgun (WGS) entry which is preliminary data.</text>
</comment>
<dbReference type="Proteomes" id="UP000784294">
    <property type="component" value="Unassembled WGS sequence"/>
</dbReference>
<gene>
    <name evidence="1" type="ORF">PXEA_LOCUS29051</name>
</gene>
<protein>
    <submittedName>
        <fullName evidence="1">Uncharacterized protein</fullName>
    </submittedName>
</protein>
<evidence type="ECO:0000313" key="1">
    <source>
        <dbReference type="EMBL" id="VEL35611.1"/>
    </source>
</evidence>
<proteinExistence type="predicted"/>
<dbReference type="AlphaFoldDB" id="A0A448XFW8"/>
<dbReference type="EMBL" id="CAAALY010250222">
    <property type="protein sequence ID" value="VEL35611.1"/>
    <property type="molecule type" value="Genomic_DNA"/>
</dbReference>